<dbReference type="GO" id="GO:0003700">
    <property type="term" value="F:DNA-binding transcription factor activity"/>
    <property type="evidence" value="ECO:0007669"/>
    <property type="project" value="TreeGrafter"/>
</dbReference>
<evidence type="ECO:0000313" key="6">
    <source>
        <dbReference type="EMBL" id="QBI53607.1"/>
    </source>
</evidence>
<dbReference type="KEGG" id="strr:EKD16_09065"/>
<keyword evidence="3" id="KW-0804">Transcription</keyword>
<dbReference type="GO" id="GO:0000976">
    <property type="term" value="F:transcription cis-regulatory region binding"/>
    <property type="evidence" value="ECO:0007669"/>
    <property type="project" value="TreeGrafter"/>
</dbReference>
<keyword evidence="7" id="KW-1185">Reference proteome</keyword>
<proteinExistence type="predicted"/>
<accession>A0A4P6Q4G3</accession>
<reference evidence="6 7" key="1">
    <citation type="submission" date="2019-02" db="EMBL/GenBank/DDBJ databases">
        <authorList>
            <person name="Khodamoradi S."/>
            <person name="Hahnke R.L."/>
            <person name="Kaempfer P."/>
            <person name="Schumann P."/>
            <person name="Rohde M."/>
            <person name="Steinert M."/>
            <person name="Luzhetskyy A."/>
            <person name="Wink J."/>
            <person name="Ruckert C."/>
        </authorList>
    </citation>
    <scope>NUCLEOTIDE SEQUENCE [LARGE SCALE GENOMIC DNA]</scope>
    <source>
        <strain evidence="6 7">M2</strain>
    </source>
</reference>
<dbReference type="EMBL" id="CP036455">
    <property type="protein sequence ID" value="QBI53607.1"/>
    <property type="molecule type" value="Genomic_DNA"/>
</dbReference>
<dbReference type="Proteomes" id="UP000292235">
    <property type="component" value="Chromosome"/>
</dbReference>
<feature type="domain" description="HTH tetR-type" evidence="5">
    <location>
        <begin position="18"/>
        <end position="65"/>
    </location>
</feature>
<feature type="region of interest" description="Disordered" evidence="4">
    <location>
        <begin position="281"/>
        <end position="300"/>
    </location>
</feature>
<dbReference type="PANTHER" id="PTHR30055:SF234">
    <property type="entry name" value="HTH-TYPE TRANSCRIPTIONAL REGULATOR BETI"/>
    <property type="match status" value="1"/>
</dbReference>
<dbReference type="AlphaFoldDB" id="A0A4P6Q4G3"/>
<dbReference type="PANTHER" id="PTHR30055">
    <property type="entry name" value="HTH-TYPE TRANSCRIPTIONAL REGULATOR RUTR"/>
    <property type="match status" value="1"/>
</dbReference>
<sequence length="300" mass="32111">MAERRARDEQVSATREQIISAAERLFAERGVVTVSNRQISQAAGQGNNTAVSYHFGGKAELVRAIVRRHAEPIEQARVRRLADLSGSAEVRDWVGCLVRPITEHLAELGVPSWYARFGAQVHTDPGLRDIMAAEFLTTASLREVLEGLNRCVPGMPLAVHVERSEMAGQLIIHHCAERERRLARGATTARSSWHETATGLVDAITGMWSAPVTSPDGGAPAGHGVLASRRPPGEPRSGPEMSMPTRPPRAPGTAARDHTADQPLSTGRTAPLMLLAASEARKTIAEASSAGSATRPMLPA</sequence>
<evidence type="ECO:0000256" key="1">
    <source>
        <dbReference type="ARBA" id="ARBA00023015"/>
    </source>
</evidence>
<gene>
    <name evidence="6" type="primary">ttgR2</name>
    <name evidence="6" type="ORF">EKD16_09065</name>
</gene>
<evidence type="ECO:0000313" key="7">
    <source>
        <dbReference type="Proteomes" id="UP000292235"/>
    </source>
</evidence>
<dbReference type="InterPro" id="IPR050109">
    <property type="entry name" value="HTH-type_TetR-like_transc_reg"/>
</dbReference>
<dbReference type="Pfam" id="PF00440">
    <property type="entry name" value="TetR_N"/>
    <property type="match status" value="1"/>
</dbReference>
<organism evidence="6 7">
    <name type="scientific">Streptomonospora litoralis</name>
    <dbReference type="NCBI Taxonomy" id="2498135"/>
    <lineage>
        <taxon>Bacteria</taxon>
        <taxon>Bacillati</taxon>
        <taxon>Actinomycetota</taxon>
        <taxon>Actinomycetes</taxon>
        <taxon>Streptosporangiales</taxon>
        <taxon>Nocardiopsidaceae</taxon>
        <taxon>Streptomonospora</taxon>
    </lineage>
</organism>
<feature type="region of interest" description="Disordered" evidence="4">
    <location>
        <begin position="212"/>
        <end position="274"/>
    </location>
</feature>
<evidence type="ECO:0000259" key="5">
    <source>
        <dbReference type="Pfam" id="PF00440"/>
    </source>
</evidence>
<keyword evidence="2" id="KW-0238">DNA-binding</keyword>
<protein>
    <submittedName>
        <fullName evidence="6">HTH-type transcriptional regulator TtgR</fullName>
    </submittedName>
</protein>
<dbReference type="InterPro" id="IPR001647">
    <property type="entry name" value="HTH_TetR"/>
</dbReference>
<dbReference type="InterPro" id="IPR009057">
    <property type="entry name" value="Homeodomain-like_sf"/>
</dbReference>
<keyword evidence="1" id="KW-0805">Transcription regulation</keyword>
<dbReference type="Gene3D" id="1.10.357.10">
    <property type="entry name" value="Tetracycline Repressor, domain 2"/>
    <property type="match status" value="1"/>
</dbReference>
<evidence type="ECO:0000256" key="4">
    <source>
        <dbReference type="SAM" id="MobiDB-lite"/>
    </source>
</evidence>
<evidence type="ECO:0000256" key="3">
    <source>
        <dbReference type="ARBA" id="ARBA00023163"/>
    </source>
</evidence>
<dbReference type="SUPFAM" id="SSF46689">
    <property type="entry name" value="Homeodomain-like"/>
    <property type="match status" value="1"/>
</dbReference>
<name>A0A4P6Q4G3_9ACTN</name>
<evidence type="ECO:0000256" key="2">
    <source>
        <dbReference type="ARBA" id="ARBA00023125"/>
    </source>
</evidence>